<keyword evidence="3" id="KW-1185">Reference proteome</keyword>
<evidence type="ECO:0000313" key="3">
    <source>
        <dbReference type="Proteomes" id="UP001500840"/>
    </source>
</evidence>
<evidence type="ECO:0000313" key="2">
    <source>
        <dbReference type="EMBL" id="GAA4450348.1"/>
    </source>
</evidence>
<dbReference type="Proteomes" id="UP001500840">
    <property type="component" value="Unassembled WGS sequence"/>
</dbReference>
<feature type="chain" id="PRO_5046574471" description="Secreted protein" evidence="1">
    <location>
        <begin position="21"/>
        <end position="53"/>
    </location>
</feature>
<comment type="caution">
    <text evidence="2">The sequence shown here is derived from an EMBL/GenBank/DDBJ whole genome shotgun (WGS) entry which is preliminary data.</text>
</comment>
<dbReference type="EMBL" id="BAABGA010000018">
    <property type="protein sequence ID" value="GAA4450348.1"/>
    <property type="molecule type" value="Genomic_DNA"/>
</dbReference>
<evidence type="ECO:0008006" key="4">
    <source>
        <dbReference type="Google" id="ProtNLM"/>
    </source>
</evidence>
<sequence length="53" mass="5655">MKKLLSIFALALCLGGCSDSSDTTVVDPNGFTPEQQAEHQAYVEEMDGPPPSE</sequence>
<organism evidence="2 3">
    <name type="scientific">Novipirellula rosea</name>
    <dbReference type="NCBI Taxonomy" id="1031540"/>
    <lineage>
        <taxon>Bacteria</taxon>
        <taxon>Pseudomonadati</taxon>
        <taxon>Planctomycetota</taxon>
        <taxon>Planctomycetia</taxon>
        <taxon>Pirellulales</taxon>
        <taxon>Pirellulaceae</taxon>
        <taxon>Novipirellula</taxon>
    </lineage>
</organism>
<reference evidence="3" key="1">
    <citation type="journal article" date="2019" name="Int. J. Syst. Evol. Microbiol.">
        <title>The Global Catalogue of Microorganisms (GCM) 10K type strain sequencing project: providing services to taxonomists for standard genome sequencing and annotation.</title>
        <authorList>
            <consortium name="The Broad Institute Genomics Platform"/>
            <consortium name="The Broad Institute Genome Sequencing Center for Infectious Disease"/>
            <person name="Wu L."/>
            <person name="Ma J."/>
        </authorList>
    </citation>
    <scope>NUCLEOTIDE SEQUENCE [LARGE SCALE GENOMIC DNA]</scope>
    <source>
        <strain evidence="3">JCM 17759</strain>
    </source>
</reference>
<evidence type="ECO:0000256" key="1">
    <source>
        <dbReference type="SAM" id="SignalP"/>
    </source>
</evidence>
<name>A0ABP8MJ68_9BACT</name>
<proteinExistence type="predicted"/>
<accession>A0ABP8MJ68</accession>
<feature type="signal peptide" evidence="1">
    <location>
        <begin position="1"/>
        <end position="20"/>
    </location>
</feature>
<dbReference type="RefSeq" id="WP_339938376.1">
    <property type="nucleotide sequence ID" value="NZ_BAABGA010000018.1"/>
</dbReference>
<gene>
    <name evidence="2" type="ORF">GCM10023156_16540</name>
</gene>
<keyword evidence="1" id="KW-0732">Signal</keyword>
<protein>
    <recommendedName>
        <fullName evidence="4">Secreted protein</fullName>
    </recommendedName>
</protein>